<gene>
    <name evidence="2" type="ORF">OsI_38833</name>
</gene>
<keyword evidence="3" id="KW-1185">Reference proteome</keyword>
<proteinExistence type="predicted"/>
<dbReference type="EMBL" id="CM000137">
    <property type="protein sequence ID" value="EEC69545.1"/>
    <property type="molecule type" value="Genomic_DNA"/>
</dbReference>
<dbReference type="Proteomes" id="UP000007015">
    <property type="component" value="Chromosome 12"/>
</dbReference>
<sequence length="162" mass="17887">MESSQIVSTPLKMRVELAAVYGGSSDVCVGGGERGPRRFGDGRRWWRAARGGIDGGARRRQARAAASVWAVARGWRQPRQRAWAVASTGGGPTAAARGVDRQRSGRQHRQAAAAWERRRRQVAVARGLTDGGDSRAIRRRQRQGDAYKVFDEMTTRDVVEWS</sequence>
<evidence type="ECO:0000313" key="2">
    <source>
        <dbReference type="EMBL" id="EEC69545.1"/>
    </source>
</evidence>
<dbReference type="Gramene" id="BGIOSGA037651-TA">
    <property type="protein sequence ID" value="BGIOSGA037651-PA"/>
    <property type="gene ID" value="BGIOSGA037651"/>
</dbReference>
<organism evidence="2 3">
    <name type="scientific">Oryza sativa subsp. indica</name>
    <name type="common">Rice</name>
    <dbReference type="NCBI Taxonomy" id="39946"/>
    <lineage>
        <taxon>Eukaryota</taxon>
        <taxon>Viridiplantae</taxon>
        <taxon>Streptophyta</taxon>
        <taxon>Embryophyta</taxon>
        <taxon>Tracheophyta</taxon>
        <taxon>Spermatophyta</taxon>
        <taxon>Magnoliopsida</taxon>
        <taxon>Liliopsida</taxon>
        <taxon>Poales</taxon>
        <taxon>Poaceae</taxon>
        <taxon>BOP clade</taxon>
        <taxon>Oryzoideae</taxon>
        <taxon>Oryzeae</taxon>
        <taxon>Oryzinae</taxon>
        <taxon>Oryza</taxon>
        <taxon>Oryza sativa</taxon>
    </lineage>
</organism>
<name>B8BMM5_ORYSI</name>
<feature type="region of interest" description="Disordered" evidence="1">
    <location>
        <begin position="84"/>
        <end position="106"/>
    </location>
</feature>
<reference evidence="2 3" key="1">
    <citation type="journal article" date="2005" name="PLoS Biol.">
        <title>The genomes of Oryza sativa: a history of duplications.</title>
        <authorList>
            <person name="Yu J."/>
            <person name="Wang J."/>
            <person name="Lin W."/>
            <person name="Li S."/>
            <person name="Li H."/>
            <person name="Zhou J."/>
            <person name="Ni P."/>
            <person name="Dong W."/>
            <person name="Hu S."/>
            <person name="Zeng C."/>
            <person name="Zhang J."/>
            <person name="Zhang Y."/>
            <person name="Li R."/>
            <person name="Xu Z."/>
            <person name="Li S."/>
            <person name="Li X."/>
            <person name="Zheng H."/>
            <person name="Cong L."/>
            <person name="Lin L."/>
            <person name="Yin J."/>
            <person name="Geng J."/>
            <person name="Li G."/>
            <person name="Shi J."/>
            <person name="Liu J."/>
            <person name="Lv H."/>
            <person name="Li J."/>
            <person name="Wang J."/>
            <person name="Deng Y."/>
            <person name="Ran L."/>
            <person name="Shi X."/>
            <person name="Wang X."/>
            <person name="Wu Q."/>
            <person name="Li C."/>
            <person name="Ren X."/>
            <person name="Wang J."/>
            <person name="Wang X."/>
            <person name="Li D."/>
            <person name="Liu D."/>
            <person name="Zhang X."/>
            <person name="Ji Z."/>
            <person name="Zhao W."/>
            <person name="Sun Y."/>
            <person name="Zhang Z."/>
            <person name="Bao J."/>
            <person name="Han Y."/>
            <person name="Dong L."/>
            <person name="Ji J."/>
            <person name="Chen P."/>
            <person name="Wu S."/>
            <person name="Liu J."/>
            <person name="Xiao Y."/>
            <person name="Bu D."/>
            <person name="Tan J."/>
            <person name="Yang L."/>
            <person name="Ye C."/>
            <person name="Zhang J."/>
            <person name="Xu J."/>
            <person name="Zhou Y."/>
            <person name="Yu Y."/>
            <person name="Zhang B."/>
            <person name="Zhuang S."/>
            <person name="Wei H."/>
            <person name="Liu B."/>
            <person name="Lei M."/>
            <person name="Yu H."/>
            <person name="Li Y."/>
            <person name="Xu H."/>
            <person name="Wei S."/>
            <person name="He X."/>
            <person name="Fang L."/>
            <person name="Zhang Z."/>
            <person name="Zhang Y."/>
            <person name="Huang X."/>
            <person name="Su Z."/>
            <person name="Tong W."/>
            <person name="Li J."/>
            <person name="Tong Z."/>
            <person name="Li S."/>
            <person name="Ye J."/>
            <person name="Wang L."/>
            <person name="Fang L."/>
            <person name="Lei T."/>
            <person name="Chen C."/>
            <person name="Chen H."/>
            <person name="Xu Z."/>
            <person name="Li H."/>
            <person name="Huang H."/>
            <person name="Zhang F."/>
            <person name="Xu H."/>
            <person name="Li N."/>
            <person name="Zhao C."/>
            <person name="Li S."/>
            <person name="Dong L."/>
            <person name="Huang Y."/>
            <person name="Li L."/>
            <person name="Xi Y."/>
            <person name="Qi Q."/>
            <person name="Li W."/>
            <person name="Zhang B."/>
            <person name="Hu W."/>
            <person name="Zhang Y."/>
            <person name="Tian X."/>
            <person name="Jiao Y."/>
            <person name="Liang X."/>
            <person name="Jin J."/>
            <person name="Gao L."/>
            <person name="Zheng W."/>
            <person name="Hao B."/>
            <person name="Liu S."/>
            <person name="Wang W."/>
            <person name="Yuan L."/>
            <person name="Cao M."/>
            <person name="McDermott J."/>
            <person name="Samudrala R."/>
            <person name="Wang J."/>
            <person name="Wong G.K."/>
            <person name="Yang H."/>
        </authorList>
    </citation>
    <scope>NUCLEOTIDE SEQUENCE [LARGE SCALE GENOMIC DNA]</scope>
    <source>
        <strain evidence="3">cv. 93-11</strain>
    </source>
</reference>
<protein>
    <submittedName>
        <fullName evidence="2">Uncharacterized protein</fullName>
    </submittedName>
</protein>
<dbReference type="HOGENOM" id="CLU_1638162_0_0_1"/>
<evidence type="ECO:0000313" key="3">
    <source>
        <dbReference type="Proteomes" id="UP000007015"/>
    </source>
</evidence>
<evidence type="ECO:0000256" key="1">
    <source>
        <dbReference type="SAM" id="MobiDB-lite"/>
    </source>
</evidence>
<dbReference type="AlphaFoldDB" id="B8BMM5"/>
<accession>B8BMM5</accession>